<dbReference type="InterPro" id="IPR024520">
    <property type="entry name" value="DUF3558"/>
</dbReference>
<keyword evidence="2" id="KW-0732">Signal</keyword>
<feature type="signal peptide" evidence="2">
    <location>
        <begin position="1"/>
        <end position="20"/>
    </location>
</feature>
<accession>A0A2T0LVV8</accession>
<dbReference type="RefSeq" id="WP_106179391.1">
    <property type="nucleotide sequence ID" value="NZ_PVNH01000005.1"/>
</dbReference>
<proteinExistence type="predicted"/>
<dbReference type="Proteomes" id="UP000238362">
    <property type="component" value="Unassembled WGS sequence"/>
</dbReference>
<name>A0A2T0LVV8_9PSEU</name>
<dbReference type="AlphaFoldDB" id="A0A2T0LVV8"/>
<keyword evidence="4" id="KW-1185">Reference proteome</keyword>
<feature type="chain" id="PRO_5039563769" evidence="2">
    <location>
        <begin position="21"/>
        <end position="191"/>
    </location>
</feature>
<gene>
    <name evidence="3" type="ORF">B0I33_105521</name>
</gene>
<reference evidence="3 4" key="1">
    <citation type="submission" date="2018-03" db="EMBL/GenBank/DDBJ databases">
        <title>Genomic Encyclopedia of Type Strains, Phase III (KMG-III): the genomes of soil and plant-associated and newly described type strains.</title>
        <authorList>
            <person name="Whitman W."/>
        </authorList>
    </citation>
    <scope>NUCLEOTIDE SEQUENCE [LARGE SCALE GENOMIC DNA]</scope>
    <source>
        <strain evidence="3 4">CGMCC 4.7125</strain>
    </source>
</reference>
<protein>
    <submittedName>
        <fullName evidence="3">Uncharacterized protein DUF3558</fullName>
    </submittedName>
</protein>
<sequence length="191" mass="19232">MRKSTRALLLPLAVAALAVAACSNSESGMAKPKGSTDSPTQPSSSAATETPVGSGRALSDELTACSLLNQQELAQFGEFRGGQKPSTSSASDACQWSGGDVSNVVTVGVAIRDAQSVDEVSPIEGGGAPTTGQLAGRRAVQASAPTGCLLALSVGDSSRVDVVISGETEEPDYCQLVGQVADIVEPKLPEG</sequence>
<evidence type="ECO:0000256" key="1">
    <source>
        <dbReference type="SAM" id="MobiDB-lite"/>
    </source>
</evidence>
<dbReference type="EMBL" id="PVNH01000005">
    <property type="protein sequence ID" value="PRX47937.1"/>
    <property type="molecule type" value="Genomic_DNA"/>
</dbReference>
<evidence type="ECO:0000313" key="4">
    <source>
        <dbReference type="Proteomes" id="UP000238362"/>
    </source>
</evidence>
<dbReference type="OrthoDB" id="3623907at2"/>
<feature type="compositionally biased region" description="Polar residues" evidence="1">
    <location>
        <begin position="35"/>
        <end position="48"/>
    </location>
</feature>
<evidence type="ECO:0000313" key="3">
    <source>
        <dbReference type="EMBL" id="PRX47937.1"/>
    </source>
</evidence>
<dbReference type="Pfam" id="PF12079">
    <property type="entry name" value="DUF3558"/>
    <property type="match status" value="1"/>
</dbReference>
<organism evidence="3 4">
    <name type="scientific">Prauserella shujinwangii</name>
    <dbReference type="NCBI Taxonomy" id="1453103"/>
    <lineage>
        <taxon>Bacteria</taxon>
        <taxon>Bacillati</taxon>
        <taxon>Actinomycetota</taxon>
        <taxon>Actinomycetes</taxon>
        <taxon>Pseudonocardiales</taxon>
        <taxon>Pseudonocardiaceae</taxon>
        <taxon>Prauserella</taxon>
    </lineage>
</organism>
<dbReference type="PROSITE" id="PS51257">
    <property type="entry name" value="PROKAR_LIPOPROTEIN"/>
    <property type="match status" value="1"/>
</dbReference>
<feature type="region of interest" description="Disordered" evidence="1">
    <location>
        <begin position="26"/>
        <end position="55"/>
    </location>
</feature>
<evidence type="ECO:0000256" key="2">
    <source>
        <dbReference type="SAM" id="SignalP"/>
    </source>
</evidence>
<comment type="caution">
    <text evidence="3">The sequence shown here is derived from an EMBL/GenBank/DDBJ whole genome shotgun (WGS) entry which is preliminary data.</text>
</comment>